<dbReference type="InterPro" id="IPR012907">
    <property type="entry name" value="Peptidase_S11_C"/>
</dbReference>
<dbReference type="Gene3D" id="2.60.410.10">
    <property type="entry name" value="D-Ala-D-Ala carboxypeptidase, C-terminal domain"/>
    <property type="match status" value="1"/>
</dbReference>
<evidence type="ECO:0000256" key="12">
    <source>
        <dbReference type="PIRSR" id="PIRSR618044-1"/>
    </source>
</evidence>
<organism evidence="16 17">
    <name type="scientific">Calorimonas adulescens</name>
    <dbReference type="NCBI Taxonomy" id="2606906"/>
    <lineage>
        <taxon>Bacteria</taxon>
        <taxon>Bacillati</taxon>
        <taxon>Bacillota</taxon>
        <taxon>Clostridia</taxon>
        <taxon>Thermoanaerobacterales</taxon>
        <taxon>Thermoanaerobacteraceae</taxon>
        <taxon>Calorimonas</taxon>
    </lineage>
</organism>
<evidence type="ECO:0000313" key="16">
    <source>
        <dbReference type="EMBL" id="TZE80820.1"/>
    </source>
</evidence>
<dbReference type="GO" id="GO:0008360">
    <property type="term" value="P:regulation of cell shape"/>
    <property type="evidence" value="ECO:0007669"/>
    <property type="project" value="UniProtKB-KW"/>
</dbReference>
<keyword evidence="4 16" id="KW-0121">Carboxypeptidase</keyword>
<evidence type="ECO:0000256" key="8">
    <source>
        <dbReference type="ARBA" id="ARBA00022960"/>
    </source>
</evidence>
<gene>
    <name evidence="16" type="ORF">FWJ32_11985</name>
</gene>
<dbReference type="RefSeq" id="WP_149546199.1">
    <property type="nucleotide sequence ID" value="NZ_VTPS01000023.1"/>
</dbReference>
<dbReference type="EMBL" id="VTPS01000023">
    <property type="protein sequence ID" value="TZE80820.1"/>
    <property type="molecule type" value="Genomic_DNA"/>
</dbReference>
<keyword evidence="6" id="KW-0732">Signal</keyword>
<dbReference type="PRINTS" id="PR00725">
    <property type="entry name" value="DADACBPTASE1"/>
</dbReference>
<dbReference type="PANTHER" id="PTHR21581:SF33">
    <property type="entry name" value="D-ALANYL-D-ALANINE CARBOXYPEPTIDASE DACB"/>
    <property type="match status" value="1"/>
</dbReference>
<proteinExistence type="inferred from homology"/>
<dbReference type="PANTHER" id="PTHR21581">
    <property type="entry name" value="D-ALANYL-D-ALANINE CARBOXYPEPTIDASE"/>
    <property type="match status" value="1"/>
</dbReference>
<dbReference type="InterPro" id="IPR012338">
    <property type="entry name" value="Beta-lactam/transpept-like"/>
</dbReference>
<evidence type="ECO:0000256" key="2">
    <source>
        <dbReference type="ARBA" id="ARBA00007164"/>
    </source>
</evidence>
<evidence type="ECO:0000256" key="7">
    <source>
        <dbReference type="ARBA" id="ARBA00022801"/>
    </source>
</evidence>
<feature type="active site" evidence="12">
    <location>
        <position position="115"/>
    </location>
</feature>
<dbReference type="GO" id="GO:0006508">
    <property type="term" value="P:proteolysis"/>
    <property type="evidence" value="ECO:0007669"/>
    <property type="project" value="UniProtKB-KW"/>
</dbReference>
<evidence type="ECO:0000256" key="6">
    <source>
        <dbReference type="ARBA" id="ARBA00022729"/>
    </source>
</evidence>
<feature type="active site" description="Acyl-ester intermediate" evidence="12">
    <location>
        <position position="60"/>
    </location>
</feature>
<dbReference type="InterPro" id="IPR001967">
    <property type="entry name" value="Peptidase_S11_N"/>
</dbReference>
<dbReference type="UniPathway" id="UPA00219"/>
<evidence type="ECO:0000256" key="3">
    <source>
        <dbReference type="ARBA" id="ARBA00012448"/>
    </source>
</evidence>
<evidence type="ECO:0000256" key="10">
    <source>
        <dbReference type="ARBA" id="ARBA00023316"/>
    </source>
</evidence>
<keyword evidence="5" id="KW-0645">Protease</keyword>
<comment type="pathway">
    <text evidence="1">Cell wall biogenesis; peptidoglycan biosynthesis.</text>
</comment>
<name>A0A5D8Q854_9THEO</name>
<keyword evidence="8" id="KW-0133">Cell shape</keyword>
<dbReference type="SUPFAM" id="SSF56601">
    <property type="entry name" value="beta-lactamase/transpeptidase-like"/>
    <property type="match status" value="1"/>
</dbReference>
<evidence type="ECO:0000256" key="1">
    <source>
        <dbReference type="ARBA" id="ARBA00004752"/>
    </source>
</evidence>
<evidence type="ECO:0000256" key="4">
    <source>
        <dbReference type="ARBA" id="ARBA00022645"/>
    </source>
</evidence>
<keyword evidence="17" id="KW-1185">Reference proteome</keyword>
<dbReference type="Proteomes" id="UP000322976">
    <property type="component" value="Unassembled WGS sequence"/>
</dbReference>
<feature type="active site" description="Proton acceptor" evidence="12">
    <location>
        <position position="63"/>
    </location>
</feature>
<feature type="domain" description="Peptidase S11 D-Ala-D-Ala carboxypeptidase A C-terminal" evidence="15">
    <location>
        <begin position="271"/>
        <end position="358"/>
    </location>
</feature>
<evidence type="ECO:0000256" key="5">
    <source>
        <dbReference type="ARBA" id="ARBA00022670"/>
    </source>
</evidence>
<dbReference type="GO" id="GO:0009252">
    <property type="term" value="P:peptidoglycan biosynthetic process"/>
    <property type="evidence" value="ECO:0007669"/>
    <property type="project" value="UniProtKB-UniPathway"/>
</dbReference>
<comment type="caution">
    <text evidence="16">The sequence shown here is derived from an EMBL/GenBank/DDBJ whole genome shotgun (WGS) entry which is preliminary data.</text>
</comment>
<dbReference type="Gene3D" id="3.40.710.10">
    <property type="entry name" value="DD-peptidase/beta-lactamase superfamily"/>
    <property type="match status" value="1"/>
</dbReference>
<dbReference type="InterPro" id="IPR018044">
    <property type="entry name" value="Peptidase_S11"/>
</dbReference>
<sequence>MKNKKLASSILVILLLFFKDRNIYAENELQITAKSAIAIDFNSGRVLYKYNPKVKMPMASTTKIMTAILAIENSNLEDYVAVGINPMLVGGSSIGLKPGEKIRMEDLLYGLMLESGNDAAIAIAEHISGSVGNFVKLMNEKAFEIGAYDTHFVNPHGLDIGIDNHYTTAYDLSLIAQYALKNQKFKNIVSTKYKTIPSGNNSFGRQLKNHNKLLWLYDGVYGVKTGYTKKSGRCLVTASERNGFSVIVVTLNCPDDWNDTINLLNYIYDNYQLKKVINKNTVLKNIKVSNGIPNMIGLASKQDLILPIKKDEYVKTTILSPNYVEAPVEENEVLGELLIEFNNGNLRFPLVAKQFSKKENFVEKINSLLYNLKLKYQLTW</sequence>
<evidence type="ECO:0000259" key="15">
    <source>
        <dbReference type="SMART" id="SM00936"/>
    </source>
</evidence>
<evidence type="ECO:0000313" key="17">
    <source>
        <dbReference type="Proteomes" id="UP000322976"/>
    </source>
</evidence>
<protein>
    <recommendedName>
        <fullName evidence="3">serine-type D-Ala-D-Ala carboxypeptidase</fullName>
        <ecNumber evidence="3">3.4.16.4</ecNumber>
    </recommendedName>
</protein>
<dbReference type="SMART" id="SM00936">
    <property type="entry name" value="PBP5_C"/>
    <property type="match status" value="1"/>
</dbReference>
<dbReference type="GO" id="GO:0071555">
    <property type="term" value="P:cell wall organization"/>
    <property type="evidence" value="ECO:0007669"/>
    <property type="project" value="UniProtKB-KW"/>
</dbReference>
<accession>A0A5D8Q854</accession>
<evidence type="ECO:0000256" key="13">
    <source>
        <dbReference type="PIRSR" id="PIRSR618044-2"/>
    </source>
</evidence>
<dbReference type="InterPro" id="IPR037167">
    <property type="entry name" value="Peptidase_S11_C_sf"/>
</dbReference>
<keyword evidence="9" id="KW-0573">Peptidoglycan synthesis</keyword>
<feature type="binding site" evidence="13">
    <location>
        <position position="224"/>
    </location>
    <ligand>
        <name>substrate</name>
    </ligand>
</feature>
<keyword evidence="10" id="KW-0961">Cell wall biogenesis/degradation</keyword>
<evidence type="ECO:0000256" key="11">
    <source>
        <dbReference type="ARBA" id="ARBA00034000"/>
    </source>
</evidence>
<dbReference type="Pfam" id="PF07943">
    <property type="entry name" value="PBP5_C"/>
    <property type="match status" value="1"/>
</dbReference>
<dbReference type="Pfam" id="PF00768">
    <property type="entry name" value="Peptidase_S11"/>
    <property type="match status" value="1"/>
</dbReference>
<dbReference type="EC" id="3.4.16.4" evidence="3"/>
<evidence type="ECO:0000256" key="9">
    <source>
        <dbReference type="ARBA" id="ARBA00022984"/>
    </source>
</evidence>
<evidence type="ECO:0000256" key="14">
    <source>
        <dbReference type="RuleBase" id="RU004016"/>
    </source>
</evidence>
<dbReference type="AlphaFoldDB" id="A0A5D8Q854"/>
<comment type="catalytic activity">
    <reaction evidence="11">
        <text>Preferential cleavage: (Ac)2-L-Lys-D-Ala-|-D-Ala. Also transpeptidation of peptidyl-alanyl moieties that are N-acyl substituents of D-alanine.</text>
        <dbReference type="EC" id="3.4.16.4"/>
    </reaction>
</comment>
<reference evidence="16 17" key="1">
    <citation type="submission" date="2019-08" db="EMBL/GenBank/DDBJ databases">
        <title>Calorimonas adulescens gen. nov., sp. nov., an anaerobic thermophilic bacterium from Sakhalin hot spring.</title>
        <authorList>
            <person name="Khomyakova M.A."/>
            <person name="Merkel A.Y."/>
            <person name="Novikov A."/>
            <person name="Bonch-Osmolovskaya E.A."/>
            <person name="Slobodkin A.I."/>
        </authorList>
    </citation>
    <scope>NUCLEOTIDE SEQUENCE [LARGE SCALE GENOMIC DNA]</scope>
    <source>
        <strain evidence="16 17">A05MB</strain>
    </source>
</reference>
<comment type="similarity">
    <text evidence="2 14">Belongs to the peptidase S11 family.</text>
</comment>
<keyword evidence="7" id="KW-0378">Hydrolase</keyword>
<dbReference type="GO" id="GO:0009002">
    <property type="term" value="F:serine-type D-Ala-D-Ala carboxypeptidase activity"/>
    <property type="evidence" value="ECO:0007669"/>
    <property type="project" value="UniProtKB-EC"/>
</dbReference>